<dbReference type="InterPro" id="IPR011008">
    <property type="entry name" value="Dimeric_a/b-barrel"/>
</dbReference>
<gene>
    <name evidence="1" type="ORF">ACFPGP_14605</name>
</gene>
<evidence type="ECO:0008006" key="3">
    <source>
        <dbReference type="Google" id="ProtNLM"/>
    </source>
</evidence>
<proteinExistence type="predicted"/>
<accession>A0ABW0BMR2</accession>
<dbReference type="EMBL" id="JBHSKD010000018">
    <property type="protein sequence ID" value="MFC5177911.1"/>
    <property type="molecule type" value="Genomic_DNA"/>
</dbReference>
<protein>
    <recommendedName>
        <fullName evidence="3">EthD domain-containing protein</fullName>
    </recommendedName>
</protein>
<keyword evidence="2" id="KW-1185">Reference proteome</keyword>
<dbReference type="RefSeq" id="WP_378591354.1">
    <property type="nucleotide sequence ID" value="NZ_JBHSKD010000018.1"/>
</dbReference>
<name>A0ABW0BMR2_9ACTN</name>
<comment type="caution">
    <text evidence="1">The sequence shown here is derived from an EMBL/GenBank/DDBJ whole genome shotgun (WGS) entry which is preliminary data.</text>
</comment>
<evidence type="ECO:0000313" key="1">
    <source>
        <dbReference type="EMBL" id="MFC5177911.1"/>
    </source>
</evidence>
<reference evidence="2" key="1">
    <citation type="journal article" date="2019" name="Int. J. Syst. Evol. Microbiol.">
        <title>The Global Catalogue of Microorganisms (GCM) 10K type strain sequencing project: providing services to taxonomists for standard genome sequencing and annotation.</title>
        <authorList>
            <consortium name="The Broad Institute Genomics Platform"/>
            <consortium name="The Broad Institute Genome Sequencing Center for Infectious Disease"/>
            <person name="Wu L."/>
            <person name="Ma J."/>
        </authorList>
    </citation>
    <scope>NUCLEOTIDE SEQUENCE [LARGE SCALE GENOMIC DNA]</scope>
    <source>
        <strain evidence="2">DFY41</strain>
    </source>
</reference>
<evidence type="ECO:0000313" key="2">
    <source>
        <dbReference type="Proteomes" id="UP001596087"/>
    </source>
</evidence>
<organism evidence="1 2">
    <name type="scientific">Nocardioides taihuensis</name>
    <dbReference type="NCBI Taxonomy" id="1835606"/>
    <lineage>
        <taxon>Bacteria</taxon>
        <taxon>Bacillati</taxon>
        <taxon>Actinomycetota</taxon>
        <taxon>Actinomycetes</taxon>
        <taxon>Propionibacteriales</taxon>
        <taxon>Nocardioidaceae</taxon>
        <taxon>Nocardioides</taxon>
    </lineage>
</organism>
<dbReference type="SUPFAM" id="SSF54909">
    <property type="entry name" value="Dimeric alpha+beta barrel"/>
    <property type="match status" value="1"/>
</dbReference>
<dbReference type="Proteomes" id="UP001596087">
    <property type="component" value="Unassembled WGS sequence"/>
</dbReference>
<sequence length="226" mass="24463">MTAPAKVVALVADEAPARWLDASVHDALAEAGVVRLQVNVADEAVAGVLRLQHLPVELTAVLSAWADPEAVPAVVGVLDTLGAPWTYLVDERRPLDPPESWDGSRAAALANVAVLRRPDSLDRDEWLRRWLGPHTQVAIDTQATFGYLQNVVLRPLSATAPVVDAVVEELFPVEAVTDTHAFYGSGGDDAELTRRMARLMESVATIGADRDLDLVPTSRYLFDLSR</sequence>